<evidence type="ECO:0000313" key="3">
    <source>
        <dbReference type="Proteomes" id="UP000824540"/>
    </source>
</evidence>
<evidence type="ECO:0000313" key="2">
    <source>
        <dbReference type="EMBL" id="KAG9349376.1"/>
    </source>
</evidence>
<dbReference type="EMBL" id="JAFBMS010000009">
    <property type="protein sequence ID" value="KAG9349376.1"/>
    <property type="molecule type" value="Genomic_DNA"/>
</dbReference>
<feature type="region of interest" description="Disordered" evidence="1">
    <location>
        <begin position="139"/>
        <end position="166"/>
    </location>
</feature>
<gene>
    <name evidence="2" type="ORF">JZ751_027819</name>
</gene>
<name>A0A8T2PCA8_9TELE</name>
<dbReference type="OrthoDB" id="10037236at2759"/>
<feature type="region of interest" description="Disordered" evidence="1">
    <location>
        <begin position="1"/>
        <end position="23"/>
    </location>
</feature>
<reference evidence="2" key="1">
    <citation type="thesis" date="2021" institute="BYU ScholarsArchive" country="Provo, UT, USA">
        <title>Applications of and Algorithms for Genome Assembly and Genomic Analyses with an Emphasis on Marine Teleosts.</title>
        <authorList>
            <person name="Pickett B.D."/>
        </authorList>
    </citation>
    <scope>NUCLEOTIDE SEQUENCE</scope>
    <source>
        <strain evidence="2">HI-2016</strain>
    </source>
</reference>
<organism evidence="2 3">
    <name type="scientific">Albula glossodonta</name>
    <name type="common">roundjaw bonefish</name>
    <dbReference type="NCBI Taxonomy" id="121402"/>
    <lineage>
        <taxon>Eukaryota</taxon>
        <taxon>Metazoa</taxon>
        <taxon>Chordata</taxon>
        <taxon>Craniata</taxon>
        <taxon>Vertebrata</taxon>
        <taxon>Euteleostomi</taxon>
        <taxon>Actinopterygii</taxon>
        <taxon>Neopterygii</taxon>
        <taxon>Teleostei</taxon>
        <taxon>Albuliformes</taxon>
        <taxon>Albulidae</taxon>
        <taxon>Albula</taxon>
    </lineage>
</organism>
<keyword evidence="3" id="KW-1185">Reference proteome</keyword>
<protein>
    <submittedName>
        <fullName evidence="2">Uncharacterized protein</fullName>
    </submittedName>
</protein>
<dbReference type="AlphaFoldDB" id="A0A8T2PCA8"/>
<evidence type="ECO:0000256" key="1">
    <source>
        <dbReference type="SAM" id="MobiDB-lite"/>
    </source>
</evidence>
<sequence>MKERQVKKERKEEEGEAGVVGEWETGEKHSCAAGLTGRAIDLGNERSSPEAVWLAHCSYVRLIPPSLTLNVTVPLMRQDAAAFSTVISDHRALQRVVRPAECITGTVLPPLQDLHARRCSTRAGSIMKDPHHPNQIFSVAAGGRNHSNGVSRELSGRRWVPNSRGE</sequence>
<accession>A0A8T2PCA8</accession>
<comment type="caution">
    <text evidence="2">The sequence shown here is derived from an EMBL/GenBank/DDBJ whole genome shotgun (WGS) entry which is preliminary data.</text>
</comment>
<proteinExistence type="predicted"/>
<dbReference type="Proteomes" id="UP000824540">
    <property type="component" value="Unassembled WGS sequence"/>
</dbReference>
<feature type="compositionally biased region" description="Basic and acidic residues" evidence="1">
    <location>
        <begin position="1"/>
        <end position="13"/>
    </location>
</feature>